<dbReference type="RefSeq" id="WP_274201445.1">
    <property type="nucleotide sequence ID" value="NZ_JAQZAO010000006.1"/>
</dbReference>
<dbReference type="Proteomes" id="UP001300763">
    <property type="component" value="Unassembled WGS sequence"/>
</dbReference>
<dbReference type="InterPro" id="IPR000634">
    <property type="entry name" value="Ser/Thr_deHydtase_PyrdxlP-BS"/>
</dbReference>
<protein>
    <submittedName>
        <fullName evidence="5">Pyridoxal-phosphate dependent enzyme</fullName>
    </submittedName>
</protein>
<evidence type="ECO:0000256" key="2">
    <source>
        <dbReference type="ARBA" id="ARBA00022898"/>
    </source>
</evidence>
<proteinExistence type="predicted"/>
<dbReference type="InterPro" id="IPR002912">
    <property type="entry name" value="ACT_dom"/>
</dbReference>
<dbReference type="InterPro" id="IPR050147">
    <property type="entry name" value="Ser/Thr_Dehydratase"/>
</dbReference>
<evidence type="ECO:0000256" key="1">
    <source>
        <dbReference type="ARBA" id="ARBA00001933"/>
    </source>
</evidence>
<dbReference type="Pfam" id="PF00291">
    <property type="entry name" value="PALP"/>
    <property type="match status" value="1"/>
</dbReference>
<dbReference type="SUPFAM" id="SSF53686">
    <property type="entry name" value="Tryptophan synthase beta subunit-like PLP-dependent enzymes"/>
    <property type="match status" value="1"/>
</dbReference>
<dbReference type="PROSITE" id="PS51671">
    <property type="entry name" value="ACT"/>
    <property type="match status" value="1"/>
</dbReference>
<keyword evidence="6" id="KW-1185">Reference proteome</keyword>
<evidence type="ECO:0000259" key="4">
    <source>
        <dbReference type="PROSITE" id="PS51671"/>
    </source>
</evidence>
<dbReference type="EMBL" id="JAQZAO010000006">
    <property type="protein sequence ID" value="MDD7966919.1"/>
    <property type="molecule type" value="Genomic_DNA"/>
</dbReference>
<sequence length="412" mass="41795">MELVRPADVEAARAALAGVVRETPVTPSRALEGLVSHHGSSSAALRLPAGPVLLKCENLQRTGSFKIRGAYRRIQRLDAAERAAGVVAASAGNHAQGVALAAQLLGTRATVFMPAGAPLPKVEATQEYGADVELVDSLDDTFAAAEAFAARTGAVLIHPFDHPDIVAGQGTVGLEILEQVPDVATIVVCTGGGGLLSGIAAACVPAGVRVVGAQAAALAAWPPSLAAGAPTGVVGATIADGIAVSRPGEVTFAHVRALVDEVVTVSEEALARGVLRCLERDKLLVEPAGAAAVAAVAEHPGRWPAPVVAVVSGGNVDPMLLEDIVRRGLVAAGRYAALRVRLSDRPGYLADVLRRVGQAGGNVVDVVHRRLSGAGTTPGTVDVALTLEARGHDHRAAILADLAAAGYEVAAE</sequence>
<evidence type="ECO:0000256" key="3">
    <source>
        <dbReference type="ARBA" id="ARBA00023239"/>
    </source>
</evidence>
<dbReference type="PROSITE" id="PS00165">
    <property type="entry name" value="DEHYDRATASE_SER_THR"/>
    <property type="match status" value="1"/>
</dbReference>
<keyword evidence="2" id="KW-0663">Pyridoxal phosphate</keyword>
<comment type="cofactor">
    <cofactor evidence="1">
        <name>pyridoxal 5'-phosphate</name>
        <dbReference type="ChEBI" id="CHEBI:597326"/>
    </cofactor>
</comment>
<evidence type="ECO:0000313" key="6">
    <source>
        <dbReference type="Proteomes" id="UP001300763"/>
    </source>
</evidence>
<evidence type="ECO:0000313" key="5">
    <source>
        <dbReference type="EMBL" id="MDD7966919.1"/>
    </source>
</evidence>
<name>A0ABT5SVW5_9PSEU</name>
<dbReference type="PANTHER" id="PTHR48078:SF6">
    <property type="entry name" value="L-THREONINE DEHYDRATASE CATABOLIC TDCB"/>
    <property type="match status" value="1"/>
</dbReference>
<dbReference type="InterPro" id="IPR001926">
    <property type="entry name" value="TrpB-like_PALP"/>
</dbReference>
<reference evidence="5 6" key="1">
    <citation type="submission" date="2023-02" db="EMBL/GenBank/DDBJ databases">
        <title>Genome sequencing required for Actinomycetospora new species description.</title>
        <authorList>
            <person name="Saimee Y."/>
            <person name="Duangmal K."/>
        </authorList>
    </citation>
    <scope>NUCLEOTIDE SEQUENCE [LARGE SCALE GENOMIC DNA]</scope>
    <source>
        <strain evidence="5 6">DW7H6</strain>
    </source>
</reference>
<dbReference type="CDD" id="cd04886">
    <property type="entry name" value="ACT_ThrD-II-like"/>
    <property type="match status" value="1"/>
</dbReference>
<dbReference type="CDD" id="cd01562">
    <property type="entry name" value="Thr-dehyd"/>
    <property type="match status" value="1"/>
</dbReference>
<accession>A0ABT5SVW5</accession>
<organism evidence="5 6">
    <name type="scientific">Actinomycetospora lemnae</name>
    <dbReference type="NCBI Taxonomy" id="3019891"/>
    <lineage>
        <taxon>Bacteria</taxon>
        <taxon>Bacillati</taxon>
        <taxon>Actinomycetota</taxon>
        <taxon>Actinomycetes</taxon>
        <taxon>Pseudonocardiales</taxon>
        <taxon>Pseudonocardiaceae</taxon>
        <taxon>Actinomycetospora</taxon>
    </lineage>
</organism>
<gene>
    <name evidence="5" type="ORF">PGB27_16405</name>
</gene>
<dbReference type="InterPro" id="IPR036052">
    <property type="entry name" value="TrpB-like_PALP_sf"/>
</dbReference>
<dbReference type="InterPro" id="IPR044561">
    <property type="entry name" value="ACT_ThrD-II-like"/>
</dbReference>
<dbReference type="Gene3D" id="3.40.50.1100">
    <property type="match status" value="2"/>
</dbReference>
<dbReference type="PANTHER" id="PTHR48078">
    <property type="entry name" value="THREONINE DEHYDRATASE, MITOCHONDRIAL-RELATED"/>
    <property type="match status" value="1"/>
</dbReference>
<comment type="caution">
    <text evidence="5">The sequence shown here is derived from an EMBL/GenBank/DDBJ whole genome shotgun (WGS) entry which is preliminary data.</text>
</comment>
<feature type="domain" description="ACT" evidence="4">
    <location>
        <begin position="337"/>
        <end position="412"/>
    </location>
</feature>
<keyword evidence="3" id="KW-0456">Lyase</keyword>